<dbReference type="AlphaFoldDB" id="A0A2U0TD55"/>
<name>A0A2U0TD55_9PAST</name>
<keyword evidence="3" id="KW-1185">Reference proteome</keyword>
<proteinExistence type="predicted"/>
<dbReference type="InterPro" id="IPR011089">
    <property type="entry name" value="GmrSD_C"/>
</dbReference>
<dbReference type="Proteomes" id="UP000245909">
    <property type="component" value="Unassembled WGS sequence"/>
</dbReference>
<dbReference type="RefSeq" id="WP_165814331.1">
    <property type="nucleotide sequence ID" value="NZ_QENU01000002.1"/>
</dbReference>
<dbReference type="Pfam" id="PF07510">
    <property type="entry name" value="GmrSD_C"/>
    <property type="match status" value="1"/>
</dbReference>
<accession>A0A2U0TD55</accession>
<dbReference type="EMBL" id="QENU01000002">
    <property type="protein sequence ID" value="PVX41498.1"/>
    <property type="molecule type" value="Genomic_DNA"/>
</dbReference>
<protein>
    <submittedName>
        <fullName evidence="2">Uncharacterized protein DUF1524</fullName>
    </submittedName>
</protein>
<evidence type="ECO:0000313" key="3">
    <source>
        <dbReference type="Proteomes" id="UP000245909"/>
    </source>
</evidence>
<reference evidence="2 3" key="1">
    <citation type="submission" date="2018-05" db="EMBL/GenBank/DDBJ databases">
        <title>Genomic Encyclopedia of Type Strains, Phase IV (KMG-IV): sequencing the most valuable type-strain genomes for metagenomic binning, comparative biology and taxonomic classification.</title>
        <authorList>
            <person name="Goeker M."/>
        </authorList>
    </citation>
    <scope>NUCLEOTIDE SEQUENCE [LARGE SCALE GENOMIC DNA]</scope>
    <source>
        <strain evidence="2 3">DSM 22999</strain>
    </source>
</reference>
<organism evidence="2 3">
    <name type="scientific">Alitibacter langaaensis DSM 22999</name>
    <dbReference type="NCBI Taxonomy" id="1122935"/>
    <lineage>
        <taxon>Bacteria</taxon>
        <taxon>Pseudomonadati</taxon>
        <taxon>Pseudomonadota</taxon>
        <taxon>Gammaproteobacteria</taxon>
        <taxon>Pasteurellales</taxon>
        <taxon>Pasteurellaceae</taxon>
        <taxon>Alitibacter</taxon>
    </lineage>
</organism>
<dbReference type="PANTHER" id="PTHR35149:SF1">
    <property type="entry name" value="DUF5655 DOMAIN-CONTAINING PROTEIN"/>
    <property type="match status" value="1"/>
</dbReference>
<evidence type="ECO:0000313" key="2">
    <source>
        <dbReference type="EMBL" id="PVX41498.1"/>
    </source>
</evidence>
<sequence length="196" mass="23317">MTDSPATNRLDEIFIRATKTQHNEYNEKILLNELKKELPLQERIEEALQSKTLYDDNPALIRYILIYLEQQYRTAENQVDFWAINEKGKTIWSVEHIYPQKPKEDEWHENCKERLHSLGNLTLSAYNSNLSNRSFNEKAEVKDEKGNDIGLKSGNVKINDYLLNKDKWYLEYIEERGKQLKETLLEYITPMYDKLI</sequence>
<feature type="domain" description="GmrSD restriction endonucleases C-terminal" evidence="1">
    <location>
        <begin position="41"/>
        <end position="181"/>
    </location>
</feature>
<evidence type="ECO:0000259" key="1">
    <source>
        <dbReference type="Pfam" id="PF07510"/>
    </source>
</evidence>
<dbReference type="PANTHER" id="PTHR35149">
    <property type="entry name" value="SLL5132 PROTEIN"/>
    <property type="match status" value="1"/>
</dbReference>
<comment type="caution">
    <text evidence="2">The sequence shown here is derived from an EMBL/GenBank/DDBJ whole genome shotgun (WGS) entry which is preliminary data.</text>
</comment>
<gene>
    <name evidence="2" type="ORF">C8D76_102197</name>
</gene>